<name>A0ABS7GD38_9BACT</name>
<dbReference type="InterPro" id="IPR057326">
    <property type="entry name" value="KR_dom"/>
</dbReference>
<evidence type="ECO:0000256" key="1">
    <source>
        <dbReference type="ARBA" id="ARBA00006484"/>
    </source>
</evidence>
<dbReference type="PANTHER" id="PTHR44196">
    <property type="entry name" value="DEHYDROGENASE/REDUCTASE SDR FAMILY MEMBER 7B"/>
    <property type="match status" value="1"/>
</dbReference>
<comment type="similarity">
    <text evidence="1 3">Belongs to the short-chain dehydrogenases/reductases (SDR) family.</text>
</comment>
<dbReference type="InterPro" id="IPR002347">
    <property type="entry name" value="SDR_fam"/>
</dbReference>
<comment type="caution">
    <text evidence="6">The sequence shown here is derived from an EMBL/GenBank/DDBJ whole genome shotgun (WGS) entry which is preliminary data.</text>
</comment>
<evidence type="ECO:0000313" key="6">
    <source>
        <dbReference type="EMBL" id="MBW8685582.1"/>
    </source>
</evidence>
<organism evidence="6 7">
    <name type="scientific">Chitinophaga rhizophila</name>
    <dbReference type="NCBI Taxonomy" id="2866212"/>
    <lineage>
        <taxon>Bacteria</taxon>
        <taxon>Pseudomonadati</taxon>
        <taxon>Bacteroidota</taxon>
        <taxon>Chitinophagia</taxon>
        <taxon>Chitinophagales</taxon>
        <taxon>Chitinophagaceae</taxon>
        <taxon>Chitinophaga</taxon>
    </lineage>
</organism>
<dbReference type="PANTHER" id="PTHR44196:SF1">
    <property type="entry name" value="DEHYDROGENASE_REDUCTASE SDR FAMILY MEMBER 7B"/>
    <property type="match status" value="1"/>
</dbReference>
<dbReference type="NCBIfam" id="NF004792">
    <property type="entry name" value="PRK06139.1"/>
    <property type="match status" value="1"/>
</dbReference>
<evidence type="ECO:0000256" key="4">
    <source>
        <dbReference type="SAM" id="Phobius"/>
    </source>
</evidence>
<proteinExistence type="inferred from homology"/>
<dbReference type="Proteomes" id="UP000812961">
    <property type="component" value="Unassembled WGS sequence"/>
</dbReference>
<reference evidence="6 7" key="1">
    <citation type="submission" date="2021-08" db="EMBL/GenBank/DDBJ databases">
        <title>The genome sequence of Chitinophaga sp. B61.</title>
        <authorList>
            <person name="Zhang X."/>
        </authorList>
    </citation>
    <scope>NUCLEOTIDE SEQUENCE [LARGE SCALE GENOMIC DNA]</scope>
    <source>
        <strain evidence="6 7">B61</strain>
    </source>
</reference>
<keyword evidence="4" id="KW-0812">Transmembrane</keyword>
<dbReference type="RefSeq" id="WP_220250918.1">
    <property type="nucleotide sequence ID" value="NZ_JAICCF010000003.1"/>
</dbReference>
<dbReference type="EMBL" id="JAICCF010000003">
    <property type="protein sequence ID" value="MBW8685582.1"/>
    <property type="molecule type" value="Genomic_DNA"/>
</dbReference>
<sequence>MENQIADKVVVITGASSGAGRATAFELAEGKASLVLASRNEAVLEELAEECRKIGSEVLVVPTDVTDNTAMHRLAVKAFEWKGRIDVWVNNAGVLAAGTFDEMPWEAHQKVIDTNLLGYMSGAHAVLPHFKRQGAGILINNISIGGYVAVPFGGAYTASKFALRGFFESLKGELTEWPDIHIVDLFPAFLDTPGIQHAGNYTGKVLKPSPPVYDPRIVARSVRASIIHPKSTRYPGGAPWLFKLGHALAPEWMSKITGMLMKGYFKIADPTEVTDGNLFNSVNFSMSTNGNSRPRLSPQTKRMISAGLLLGGAFGLATYLLSKRTGTV</sequence>
<keyword evidence="4" id="KW-0472">Membrane</keyword>
<protein>
    <submittedName>
        <fullName evidence="6">SDR family oxidoreductase</fullName>
    </submittedName>
</protein>
<feature type="domain" description="Ketoreductase" evidence="5">
    <location>
        <begin position="8"/>
        <end position="147"/>
    </location>
</feature>
<accession>A0ABS7GD38</accession>
<evidence type="ECO:0000313" key="7">
    <source>
        <dbReference type="Proteomes" id="UP000812961"/>
    </source>
</evidence>
<dbReference type="Pfam" id="PF00106">
    <property type="entry name" value="adh_short"/>
    <property type="match status" value="1"/>
</dbReference>
<dbReference type="Gene3D" id="3.40.50.720">
    <property type="entry name" value="NAD(P)-binding Rossmann-like Domain"/>
    <property type="match status" value="1"/>
</dbReference>
<keyword evidence="4" id="KW-1133">Transmembrane helix</keyword>
<dbReference type="InterPro" id="IPR036291">
    <property type="entry name" value="NAD(P)-bd_dom_sf"/>
</dbReference>
<evidence type="ECO:0000259" key="5">
    <source>
        <dbReference type="SMART" id="SM00822"/>
    </source>
</evidence>
<dbReference type="SUPFAM" id="SSF51735">
    <property type="entry name" value="NAD(P)-binding Rossmann-fold domains"/>
    <property type="match status" value="1"/>
</dbReference>
<feature type="transmembrane region" description="Helical" evidence="4">
    <location>
        <begin position="303"/>
        <end position="322"/>
    </location>
</feature>
<dbReference type="PRINTS" id="PR00081">
    <property type="entry name" value="GDHRDH"/>
</dbReference>
<evidence type="ECO:0000256" key="2">
    <source>
        <dbReference type="ARBA" id="ARBA00023002"/>
    </source>
</evidence>
<evidence type="ECO:0000256" key="3">
    <source>
        <dbReference type="RuleBase" id="RU000363"/>
    </source>
</evidence>
<keyword evidence="7" id="KW-1185">Reference proteome</keyword>
<keyword evidence="2" id="KW-0560">Oxidoreductase</keyword>
<dbReference type="SMART" id="SM00822">
    <property type="entry name" value="PKS_KR"/>
    <property type="match status" value="1"/>
</dbReference>
<dbReference type="PRINTS" id="PR00080">
    <property type="entry name" value="SDRFAMILY"/>
</dbReference>
<gene>
    <name evidence="6" type="ORF">K1Y79_14675</name>
</gene>